<evidence type="ECO:0000313" key="5">
    <source>
        <dbReference type="EMBL" id="CAH2044960.1"/>
    </source>
</evidence>
<dbReference type="Gene3D" id="1.10.110.10">
    <property type="entry name" value="Plant lipid-transfer and hydrophobic proteins"/>
    <property type="match status" value="1"/>
</dbReference>
<dbReference type="GO" id="GO:0006869">
    <property type="term" value="P:lipid transport"/>
    <property type="evidence" value="ECO:0007669"/>
    <property type="project" value="InterPro"/>
</dbReference>
<dbReference type="Proteomes" id="UP000836841">
    <property type="component" value="Chromosome 2"/>
</dbReference>
<keyword evidence="6" id="KW-1185">Reference proteome</keyword>
<dbReference type="AlphaFoldDB" id="A0AAU9RK31"/>
<dbReference type="InterPro" id="IPR033872">
    <property type="entry name" value="nsLTP2"/>
</dbReference>
<keyword evidence="1" id="KW-0813">Transport</keyword>
<dbReference type="InterPro" id="IPR016140">
    <property type="entry name" value="Bifunc_inhib/LTP/seed_store"/>
</dbReference>
<dbReference type="Pfam" id="PF00234">
    <property type="entry name" value="Tryp_alpha_amyl"/>
    <property type="match status" value="1"/>
</dbReference>
<reference evidence="5 6" key="1">
    <citation type="submission" date="2022-03" db="EMBL/GenBank/DDBJ databases">
        <authorList>
            <person name="Nunn A."/>
            <person name="Chopra R."/>
            <person name="Nunn A."/>
            <person name="Contreras Garrido A."/>
        </authorList>
    </citation>
    <scope>NUCLEOTIDE SEQUENCE [LARGE SCALE GENOMIC DNA]</scope>
</reference>
<dbReference type="SUPFAM" id="SSF47699">
    <property type="entry name" value="Bifunctional inhibitor/lipid-transfer protein/seed storage 2S albumin"/>
    <property type="match status" value="1"/>
</dbReference>
<evidence type="ECO:0000313" key="6">
    <source>
        <dbReference type="Proteomes" id="UP000836841"/>
    </source>
</evidence>
<dbReference type="PANTHER" id="PTHR33214">
    <property type="entry name" value="BIFUNCTIONAL INHIBITOR/LIPID-TRANSFER PROTEIN/SEED STORAGE 2S ALBUMIN SUPERFAMILY PROTEIN"/>
    <property type="match status" value="1"/>
</dbReference>
<proteinExistence type="predicted"/>
<keyword evidence="2" id="KW-0446">Lipid-binding</keyword>
<dbReference type="PANTHER" id="PTHR33214:SF73">
    <property type="entry name" value="BIFUNCTIONAL INHIBITOR_LIPID-TRANSFER PROTEIN_SEED STORAGE 2S ALBUMIN SUPERFAMILY PROTEIN"/>
    <property type="match status" value="1"/>
</dbReference>
<evidence type="ECO:0000259" key="4">
    <source>
        <dbReference type="Pfam" id="PF00234"/>
    </source>
</evidence>
<accession>A0AAU9RK31</accession>
<protein>
    <recommendedName>
        <fullName evidence="4">Bifunctional inhibitor/plant lipid transfer protein/seed storage helical domain-containing protein</fullName>
    </recommendedName>
</protein>
<dbReference type="InterPro" id="IPR036312">
    <property type="entry name" value="Bifun_inhib/LTP/seed_sf"/>
</dbReference>
<evidence type="ECO:0000256" key="1">
    <source>
        <dbReference type="ARBA" id="ARBA00022448"/>
    </source>
</evidence>
<organism evidence="5 6">
    <name type="scientific">Thlaspi arvense</name>
    <name type="common">Field penny-cress</name>
    <dbReference type="NCBI Taxonomy" id="13288"/>
    <lineage>
        <taxon>Eukaryota</taxon>
        <taxon>Viridiplantae</taxon>
        <taxon>Streptophyta</taxon>
        <taxon>Embryophyta</taxon>
        <taxon>Tracheophyta</taxon>
        <taxon>Spermatophyta</taxon>
        <taxon>Magnoliopsida</taxon>
        <taxon>eudicotyledons</taxon>
        <taxon>Gunneridae</taxon>
        <taxon>Pentapetalae</taxon>
        <taxon>rosids</taxon>
        <taxon>malvids</taxon>
        <taxon>Brassicales</taxon>
        <taxon>Brassicaceae</taxon>
        <taxon>Thlaspideae</taxon>
        <taxon>Thlaspi</taxon>
    </lineage>
</organism>
<feature type="signal peptide" evidence="3">
    <location>
        <begin position="1"/>
        <end position="24"/>
    </location>
</feature>
<feature type="domain" description="Bifunctional inhibitor/plant lipid transfer protein/seed storage helical" evidence="4">
    <location>
        <begin position="38"/>
        <end position="100"/>
    </location>
</feature>
<name>A0AAU9RK31_THLAR</name>
<gene>
    <name evidence="5" type="ORF">TAV2_LOCUS6367</name>
</gene>
<dbReference type="GO" id="GO:0008289">
    <property type="term" value="F:lipid binding"/>
    <property type="evidence" value="ECO:0007669"/>
    <property type="project" value="UniProtKB-KW"/>
</dbReference>
<keyword evidence="3" id="KW-0732">Signal</keyword>
<evidence type="ECO:0000256" key="2">
    <source>
        <dbReference type="ARBA" id="ARBA00023121"/>
    </source>
</evidence>
<sequence>MKFTTLVLLVVVVVIQLSPTLVRATAAGEEKVVCDMKDPLQPCLLPIIGHLPPVPRCCEKLTEHQPCMCGYIKDYWFGFIWRTPNAHKLFDACKIPYPTC</sequence>
<evidence type="ECO:0000256" key="3">
    <source>
        <dbReference type="SAM" id="SignalP"/>
    </source>
</evidence>
<dbReference type="EMBL" id="OU466858">
    <property type="protein sequence ID" value="CAH2044960.1"/>
    <property type="molecule type" value="Genomic_DNA"/>
</dbReference>
<feature type="chain" id="PRO_5043617089" description="Bifunctional inhibitor/plant lipid transfer protein/seed storage helical domain-containing protein" evidence="3">
    <location>
        <begin position="25"/>
        <end position="100"/>
    </location>
</feature>